<proteinExistence type="predicted"/>
<accession>A0ABQ8GL60</accession>
<evidence type="ECO:0008006" key="4">
    <source>
        <dbReference type="Google" id="ProtNLM"/>
    </source>
</evidence>
<reference evidence="2 3" key="1">
    <citation type="journal article" date="2021" name="Nat. Commun.">
        <title>Genetic determinants of endophytism in the Arabidopsis root mycobiome.</title>
        <authorList>
            <person name="Mesny F."/>
            <person name="Miyauchi S."/>
            <person name="Thiergart T."/>
            <person name="Pickel B."/>
            <person name="Atanasova L."/>
            <person name="Karlsson M."/>
            <person name="Huettel B."/>
            <person name="Barry K.W."/>
            <person name="Haridas S."/>
            <person name="Chen C."/>
            <person name="Bauer D."/>
            <person name="Andreopoulos W."/>
            <person name="Pangilinan J."/>
            <person name="LaButti K."/>
            <person name="Riley R."/>
            <person name="Lipzen A."/>
            <person name="Clum A."/>
            <person name="Drula E."/>
            <person name="Henrissat B."/>
            <person name="Kohler A."/>
            <person name="Grigoriev I.V."/>
            <person name="Martin F.M."/>
            <person name="Hacquard S."/>
        </authorList>
    </citation>
    <scope>NUCLEOTIDE SEQUENCE [LARGE SCALE GENOMIC DNA]</scope>
    <source>
        <strain evidence="2 3">MPI-SDFR-AT-0080</strain>
    </source>
</reference>
<sequence length="305" mass="33812">MQAASHPQYSQETNMSPKKDIGVKPPNKAPFDELSPNTPTDSDKPHSGESDSSLDWLPSNRHSPNRGAELAESCERVGQAQHACATAWRTVANRLRAVAAVEAECRRLLQEQVELEVQKAEMDDDDDDGRGARSLSRDARRRNQAARCVNLANLGVVLGKLAEASLRPGLSFGGEEPLVGDLERYVSFLLRFQRGLRRELCREGMFRWLVNAYECSSEGCPPSFAEMGDAAAAYATRRICIICRDNVPFSATPRPVEHNTPVVLSHCCRKVFHRTCLEASRECGHRSHCPYCHRGEGYASETSEA</sequence>
<feature type="compositionally biased region" description="Polar residues" evidence="1">
    <location>
        <begin position="1"/>
        <end position="16"/>
    </location>
</feature>
<evidence type="ECO:0000313" key="3">
    <source>
        <dbReference type="Proteomes" id="UP000774617"/>
    </source>
</evidence>
<feature type="compositionally biased region" description="Basic and acidic residues" evidence="1">
    <location>
        <begin position="129"/>
        <end position="138"/>
    </location>
</feature>
<gene>
    <name evidence="2" type="ORF">B0J12DRAFT_774465</name>
</gene>
<comment type="caution">
    <text evidence="2">The sequence shown here is derived from an EMBL/GenBank/DDBJ whole genome shotgun (WGS) entry which is preliminary data.</text>
</comment>
<dbReference type="EMBL" id="JAGTJR010000007">
    <property type="protein sequence ID" value="KAH7056958.1"/>
    <property type="molecule type" value="Genomic_DNA"/>
</dbReference>
<dbReference type="Proteomes" id="UP000774617">
    <property type="component" value="Unassembled WGS sequence"/>
</dbReference>
<feature type="region of interest" description="Disordered" evidence="1">
    <location>
        <begin position="1"/>
        <end position="73"/>
    </location>
</feature>
<evidence type="ECO:0000313" key="2">
    <source>
        <dbReference type="EMBL" id="KAH7056958.1"/>
    </source>
</evidence>
<evidence type="ECO:0000256" key="1">
    <source>
        <dbReference type="SAM" id="MobiDB-lite"/>
    </source>
</evidence>
<organism evidence="2 3">
    <name type="scientific">Macrophomina phaseolina</name>
    <dbReference type="NCBI Taxonomy" id="35725"/>
    <lineage>
        <taxon>Eukaryota</taxon>
        <taxon>Fungi</taxon>
        <taxon>Dikarya</taxon>
        <taxon>Ascomycota</taxon>
        <taxon>Pezizomycotina</taxon>
        <taxon>Dothideomycetes</taxon>
        <taxon>Dothideomycetes incertae sedis</taxon>
        <taxon>Botryosphaeriales</taxon>
        <taxon>Botryosphaeriaceae</taxon>
        <taxon>Macrophomina</taxon>
    </lineage>
</organism>
<protein>
    <recommendedName>
        <fullName evidence="4">RING-type domain-containing protein</fullName>
    </recommendedName>
</protein>
<keyword evidence="3" id="KW-1185">Reference proteome</keyword>
<feature type="region of interest" description="Disordered" evidence="1">
    <location>
        <begin position="119"/>
        <end position="138"/>
    </location>
</feature>
<name>A0ABQ8GL60_9PEZI</name>